<dbReference type="OrthoDB" id="4582561at2759"/>
<accession>A0A8K0VVR4</accession>
<feature type="transmembrane region" description="Helical" evidence="1">
    <location>
        <begin position="275"/>
        <end position="295"/>
    </location>
</feature>
<name>A0A8K0VVR4_9PLEO</name>
<proteinExistence type="predicted"/>
<gene>
    <name evidence="2" type="ORF">FB567DRAFT_499968</name>
</gene>
<feature type="transmembrane region" description="Helical" evidence="1">
    <location>
        <begin position="109"/>
        <end position="135"/>
    </location>
</feature>
<keyword evidence="3" id="KW-1185">Reference proteome</keyword>
<keyword evidence="1" id="KW-0472">Membrane</keyword>
<protein>
    <submittedName>
        <fullName evidence="2">Uncharacterized protein</fullName>
    </submittedName>
</protein>
<sequence>MASNLYDFNKTEVYHAFSLNNCSDVMALWTYFAEPLRPGGIYPKKAYNLTITALDSFMREHSLRAPKYPEGFSTWIQDVRIDRRVQGHVMTTCIADYCRTKEWDGNPDIAGIGMLATYVIQAMLVTIYIIGIITIRSEKLLPKLRKIPSLFRVLLALKHSLVDLLSACFLFSIAMLLAGNVSLLQDMSTSTMYILIISMPVNSVLPAVLLQLVGTRLLRRSRGRILAWCVVLALAVTLFVGTIVAKFKKTIKAEEDFDYEARCLWPYISGLIAPMAYYSWVIAGFQLLGISAYIVGLLNSQRNRSLNPFDWLPRSVWWTLLGLTFCAMWTSIGLFIRLTLRIHDRVGEKNKDSEWSFGQVLALATWVPSIVEFVYIWWEAPEEALNGRLMDPYEVCETSREPRDLEMRRAEDEQDRGEFRRLIQGGPHEGSIRTW</sequence>
<feature type="transmembrane region" description="Helical" evidence="1">
    <location>
        <begin position="316"/>
        <end position="336"/>
    </location>
</feature>
<comment type="caution">
    <text evidence="2">The sequence shown here is derived from an EMBL/GenBank/DDBJ whole genome shotgun (WGS) entry which is preliminary data.</text>
</comment>
<evidence type="ECO:0000313" key="3">
    <source>
        <dbReference type="Proteomes" id="UP000813461"/>
    </source>
</evidence>
<dbReference type="Proteomes" id="UP000813461">
    <property type="component" value="Unassembled WGS sequence"/>
</dbReference>
<feature type="transmembrane region" description="Helical" evidence="1">
    <location>
        <begin position="156"/>
        <end position="179"/>
    </location>
</feature>
<feature type="transmembrane region" description="Helical" evidence="1">
    <location>
        <begin position="356"/>
        <end position="378"/>
    </location>
</feature>
<keyword evidence="1" id="KW-1133">Transmembrane helix</keyword>
<feature type="transmembrane region" description="Helical" evidence="1">
    <location>
        <begin position="191"/>
        <end position="213"/>
    </location>
</feature>
<evidence type="ECO:0000256" key="1">
    <source>
        <dbReference type="SAM" id="Phobius"/>
    </source>
</evidence>
<reference evidence="2" key="1">
    <citation type="journal article" date="2021" name="Nat. Commun.">
        <title>Genetic determinants of endophytism in the Arabidopsis root mycobiome.</title>
        <authorList>
            <person name="Mesny F."/>
            <person name="Miyauchi S."/>
            <person name="Thiergart T."/>
            <person name="Pickel B."/>
            <person name="Atanasova L."/>
            <person name="Karlsson M."/>
            <person name="Huettel B."/>
            <person name="Barry K.W."/>
            <person name="Haridas S."/>
            <person name="Chen C."/>
            <person name="Bauer D."/>
            <person name="Andreopoulos W."/>
            <person name="Pangilinan J."/>
            <person name="LaButti K."/>
            <person name="Riley R."/>
            <person name="Lipzen A."/>
            <person name="Clum A."/>
            <person name="Drula E."/>
            <person name="Henrissat B."/>
            <person name="Kohler A."/>
            <person name="Grigoriev I.V."/>
            <person name="Martin F.M."/>
            <person name="Hacquard S."/>
        </authorList>
    </citation>
    <scope>NUCLEOTIDE SEQUENCE</scope>
    <source>
        <strain evidence="2">MPI-SDFR-AT-0120</strain>
    </source>
</reference>
<keyword evidence="1" id="KW-0812">Transmembrane</keyword>
<organism evidence="2 3">
    <name type="scientific">Paraphoma chrysanthemicola</name>
    <dbReference type="NCBI Taxonomy" id="798071"/>
    <lineage>
        <taxon>Eukaryota</taxon>
        <taxon>Fungi</taxon>
        <taxon>Dikarya</taxon>
        <taxon>Ascomycota</taxon>
        <taxon>Pezizomycotina</taxon>
        <taxon>Dothideomycetes</taxon>
        <taxon>Pleosporomycetidae</taxon>
        <taxon>Pleosporales</taxon>
        <taxon>Pleosporineae</taxon>
        <taxon>Phaeosphaeriaceae</taxon>
        <taxon>Paraphoma</taxon>
    </lineage>
</organism>
<feature type="transmembrane region" description="Helical" evidence="1">
    <location>
        <begin position="225"/>
        <end position="245"/>
    </location>
</feature>
<dbReference type="AlphaFoldDB" id="A0A8K0VVR4"/>
<evidence type="ECO:0000313" key="2">
    <source>
        <dbReference type="EMBL" id="KAH7082178.1"/>
    </source>
</evidence>
<dbReference type="EMBL" id="JAGMVJ010000014">
    <property type="protein sequence ID" value="KAH7082178.1"/>
    <property type="molecule type" value="Genomic_DNA"/>
</dbReference>